<name>A0A833DRJ4_9EURY</name>
<evidence type="ECO:0000256" key="1">
    <source>
        <dbReference type="ARBA" id="ARBA00004618"/>
    </source>
</evidence>
<dbReference type="AlphaFoldDB" id="A0A833DRJ4"/>
<keyword evidence="4" id="KW-0282">Flagellum</keyword>
<gene>
    <name evidence="4" type="ORF">EYG76_00465</name>
</gene>
<dbReference type="PANTHER" id="PTHR40698:SF1">
    <property type="entry name" value="FLAGELLA-RELATED PROTEIN D-RELATED"/>
    <property type="match status" value="1"/>
</dbReference>
<dbReference type="EMBL" id="DQSV01000010">
    <property type="protein sequence ID" value="HIP16767.1"/>
    <property type="molecule type" value="Genomic_DNA"/>
</dbReference>
<dbReference type="Proteomes" id="UP000605144">
    <property type="component" value="Unassembled WGS sequence"/>
</dbReference>
<dbReference type="GO" id="GO:0097589">
    <property type="term" value="C:archaeal-type flagellum"/>
    <property type="evidence" value="ECO:0007669"/>
    <property type="project" value="UniProtKB-SubCell"/>
</dbReference>
<accession>A0A833DRJ4</accession>
<evidence type="ECO:0000313" key="4">
    <source>
        <dbReference type="EMBL" id="HIP16767.1"/>
    </source>
</evidence>
<evidence type="ECO:0000256" key="2">
    <source>
        <dbReference type="ARBA" id="ARBA00022440"/>
    </source>
</evidence>
<keyword evidence="4" id="KW-0966">Cell projection</keyword>
<dbReference type="InterPro" id="IPR052494">
    <property type="entry name" value="Flagella_assembly_related"/>
</dbReference>
<sequence length="135" mass="15653">MDTSSISSILFETHRPAKLEKIPDDPISIIFTFKWIEYLSERVGYVNIADVLEFYYNLGWLSDNAVLELLKYLKGIKPGLDVDEEPTGSLTITDHLVSLLFIERLNGKKISSEILDRIEWEIRRIRKGVEQYYGV</sequence>
<comment type="caution">
    <text evidence="4">The sequence shown here is derived from an EMBL/GenBank/DDBJ whole genome shotgun (WGS) entry which is preliminary data.</text>
</comment>
<proteinExistence type="predicted"/>
<reference evidence="4" key="1">
    <citation type="journal article" date="2020" name="ISME J.">
        <title>Gammaproteobacteria mediating utilization of methyl-, sulfur- and petroleum organic compounds in deep ocean hydrothermal plumes.</title>
        <authorList>
            <person name="Zhou Z."/>
            <person name="Liu Y."/>
            <person name="Pan J."/>
            <person name="Cron B.R."/>
            <person name="Toner B.M."/>
            <person name="Anantharaman K."/>
            <person name="Breier J.A."/>
            <person name="Dick G.J."/>
            <person name="Li M."/>
        </authorList>
    </citation>
    <scope>NUCLEOTIDE SEQUENCE</scope>
    <source>
        <strain evidence="4">SZUA-1385</strain>
    </source>
</reference>
<organism evidence="4 5">
    <name type="scientific">Methanothermococcus okinawensis</name>
    <dbReference type="NCBI Taxonomy" id="155863"/>
    <lineage>
        <taxon>Archaea</taxon>
        <taxon>Methanobacteriati</taxon>
        <taxon>Methanobacteriota</taxon>
        <taxon>Methanomada group</taxon>
        <taxon>Methanococci</taxon>
        <taxon>Methanococcales</taxon>
        <taxon>Methanococcaceae</taxon>
        <taxon>Methanothermococcus</taxon>
    </lineage>
</organism>
<keyword evidence="4" id="KW-0969">Cilium</keyword>
<protein>
    <submittedName>
        <fullName evidence="4">Flagellar protein E</fullName>
    </submittedName>
</protein>
<keyword evidence="2" id="KW-0974">Archaeal flagellum</keyword>
<dbReference type="GO" id="GO:0097588">
    <property type="term" value="P:archaeal or bacterial-type flagellum-dependent cell motility"/>
    <property type="evidence" value="ECO:0007669"/>
    <property type="project" value="InterPro"/>
</dbReference>
<comment type="subcellular location">
    <subcellularLocation>
        <location evidence="1">Archaeal flagellum</location>
    </subcellularLocation>
</comment>
<dbReference type="InterPro" id="IPR006752">
    <property type="entry name" value="Arch_fla_DE"/>
</dbReference>
<dbReference type="Pfam" id="PF04659">
    <property type="entry name" value="Arch_fla_DE"/>
    <property type="match status" value="1"/>
</dbReference>
<evidence type="ECO:0000313" key="5">
    <source>
        <dbReference type="Proteomes" id="UP000605144"/>
    </source>
</evidence>
<feature type="domain" description="Archaeal flagella protein FlaD/E" evidence="3">
    <location>
        <begin position="16"/>
        <end position="107"/>
    </location>
</feature>
<evidence type="ECO:0000259" key="3">
    <source>
        <dbReference type="Pfam" id="PF04659"/>
    </source>
</evidence>
<dbReference type="PANTHER" id="PTHR40698">
    <property type="entry name" value="FLAGELLA-RELATED PROTEIN E-RELATED-RELATED"/>
    <property type="match status" value="1"/>
</dbReference>